<reference evidence="2 3" key="1">
    <citation type="journal article" date="2015" name="Genome Announc.">
        <title>Draft Genome Sequence and Gene Annotation of the Entomopathogenic Fungus Verticillium hemipterigenum.</title>
        <authorList>
            <person name="Horn F."/>
            <person name="Habel A."/>
            <person name="Scharf D.H."/>
            <person name="Dworschak J."/>
            <person name="Brakhage A.A."/>
            <person name="Guthke R."/>
            <person name="Hertweck C."/>
            <person name="Linde J."/>
        </authorList>
    </citation>
    <scope>NUCLEOTIDE SEQUENCE [LARGE SCALE GENOMIC DNA]</scope>
</reference>
<feature type="region of interest" description="Disordered" evidence="1">
    <location>
        <begin position="52"/>
        <end position="430"/>
    </location>
</feature>
<dbReference type="EMBL" id="CDHN01000001">
    <property type="protein sequence ID" value="CEJ80143.1"/>
    <property type="molecule type" value="Genomic_DNA"/>
</dbReference>
<feature type="compositionally biased region" description="Basic and acidic residues" evidence="1">
    <location>
        <begin position="211"/>
        <end position="283"/>
    </location>
</feature>
<evidence type="ECO:0000313" key="3">
    <source>
        <dbReference type="Proteomes" id="UP000039046"/>
    </source>
</evidence>
<name>A0A0A1SJ58_9HYPO</name>
<feature type="compositionally biased region" description="Acidic residues" evidence="1">
    <location>
        <begin position="12"/>
        <end position="21"/>
    </location>
</feature>
<feature type="compositionally biased region" description="Gly residues" evidence="1">
    <location>
        <begin position="318"/>
        <end position="330"/>
    </location>
</feature>
<proteinExistence type="predicted"/>
<protein>
    <submittedName>
        <fullName evidence="2">Uncharacterized protein</fullName>
    </submittedName>
</protein>
<evidence type="ECO:0000256" key="1">
    <source>
        <dbReference type="SAM" id="MobiDB-lite"/>
    </source>
</evidence>
<feature type="compositionally biased region" description="Basic and acidic residues" evidence="1">
    <location>
        <begin position="80"/>
        <end position="89"/>
    </location>
</feature>
<accession>A0A0A1SJ58</accession>
<dbReference type="Proteomes" id="UP000039046">
    <property type="component" value="Unassembled WGS sequence"/>
</dbReference>
<sequence length="463" mass="50686">MEDQFSGRTDDDLFYDDDDFEPVNGEATPYIEPPSVLESYIASVESIPIVPIEPPPIESIPVDEPRRQLPPPKTLANSRFADKPAEEKALVPAEAPTVTPKPAPERKTTPKNNYKQSQKPPKAAKAKASPAIEPALPAAAIPPPVPTAPTVPATTTTTPPDGKKPRSSSKKRKGGEGAANKKKEKPAATPPTPKPPVNDARTQSGANPRQKLTEAEITAKMEKMKLLSEEKTRKFEKANQDQKQHEEAYARGMEEARKKRLEEAERKRRADEERRQLDDERAKNRERKLKAMKIKEGGWDAGKHEVLEEEARRTFRGANGGIRGARGGGLKASRFAKADDSTPPESDSQGQEATRERGNGRRGAGNGRGRNQGRGRPGKSTSPGSRTPVSKKDDLFPHLLNREKVPAKDEVPKQEPAKPDPEAVKPELLQPATLESLLFAPPPASGNWGDEVEEYEEMMNAAA</sequence>
<dbReference type="STRING" id="1531966.A0A0A1SJ58"/>
<evidence type="ECO:0000313" key="2">
    <source>
        <dbReference type="EMBL" id="CEJ80143.1"/>
    </source>
</evidence>
<gene>
    <name evidence="2" type="ORF">VHEMI00348</name>
</gene>
<feature type="compositionally biased region" description="Polar residues" evidence="1">
    <location>
        <begin position="343"/>
        <end position="352"/>
    </location>
</feature>
<dbReference type="HOGENOM" id="CLU_050718_0_0_1"/>
<keyword evidence="3" id="KW-1185">Reference proteome</keyword>
<feature type="region of interest" description="Disordered" evidence="1">
    <location>
        <begin position="1"/>
        <end position="31"/>
    </location>
</feature>
<dbReference type="OrthoDB" id="2402960at2759"/>
<feature type="compositionally biased region" description="Polar residues" evidence="1">
    <location>
        <begin position="379"/>
        <end position="388"/>
    </location>
</feature>
<feature type="compositionally biased region" description="Basic and acidic residues" evidence="1">
    <location>
        <begin position="390"/>
        <end position="425"/>
    </location>
</feature>
<dbReference type="AlphaFoldDB" id="A0A0A1SJ58"/>
<feature type="compositionally biased region" description="Low complexity" evidence="1">
    <location>
        <begin position="150"/>
        <end position="160"/>
    </location>
</feature>
<feature type="compositionally biased region" description="Basic and acidic residues" evidence="1">
    <location>
        <begin position="293"/>
        <end position="313"/>
    </location>
</feature>
<feature type="compositionally biased region" description="Low complexity" evidence="1">
    <location>
        <begin position="115"/>
        <end position="139"/>
    </location>
</feature>
<feature type="compositionally biased region" description="Gly residues" evidence="1">
    <location>
        <begin position="361"/>
        <end position="370"/>
    </location>
</feature>
<organism evidence="2 3">
    <name type="scientific">[Torrubiella] hemipterigena</name>
    <dbReference type="NCBI Taxonomy" id="1531966"/>
    <lineage>
        <taxon>Eukaryota</taxon>
        <taxon>Fungi</taxon>
        <taxon>Dikarya</taxon>
        <taxon>Ascomycota</taxon>
        <taxon>Pezizomycotina</taxon>
        <taxon>Sordariomycetes</taxon>
        <taxon>Hypocreomycetidae</taxon>
        <taxon>Hypocreales</taxon>
        <taxon>Clavicipitaceae</taxon>
        <taxon>Clavicipitaceae incertae sedis</taxon>
        <taxon>'Torrubiella' clade</taxon>
    </lineage>
</organism>
<feature type="compositionally biased region" description="Pro residues" evidence="1">
    <location>
        <begin position="140"/>
        <end position="149"/>
    </location>
</feature>